<accession>A0A2U3L6S0</accession>
<dbReference type="AlphaFoldDB" id="A0A2U3L6S0"/>
<evidence type="ECO:0000256" key="1">
    <source>
        <dbReference type="ARBA" id="ARBA00004571"/>
    </source>
</evidence>
<reference evidence="10" key="1">
    <citation type="submission" date="2018-02" db="EMBL/GenBank/DDBJ databases">
        <authorList>
            <person name="Hausmann B."/>
        </authorList>
    </citation>
    <scope>NUCLEOTIDE SEQUENCE [LARGE SCALE GENOMIC DNA]</scope>
    <source>
        <strain evidence="10">Peat soil MAG SbA1</strain>
    </source>
</reference>
<dbReference type="Pfam" id="PF13620">
    <property type="entry name" value="CarboxypepD_reg"/>
    <property type="match status" value="1"/>
</dbReference>
<evidence type="ECO:0000256" key="4">
    <source>
        <dbReference type="ARBA" id="ARBA00022692"/>
    </source>
</evidence>
<dbReference type="Gene3D" id="2.40.170.20">
    <property type="entry name" value="TonB-dependent receptor, beta-barrel domain"/>
    <property type="match status" value="1"/>
</dbReference>
<dbReference type="PANTHER" id="PTHR30069">
    <property type="entry name" value="TONB-DEPENDENT OUTER MEMBRANE RECEPTOR"/>
    <property type="match status" value="1"/>
</dbReference>
<feature type="compositionally biased region" description="Basic residues" evidence="7">
    <location>
        <begin position="840"/>
        <end position="849"/>
    </location>
</feature>
<dbReference type="Gene3D" id="2.60.40.1120">
    <property type="entry name" value="Carboxypeptidase-like, regulatory domain"/>
    <property type="match status" value="1"/>
</dbReference>
<dbReference type="GO" id="GO:0044718">
    <property type="term" value="P:siderophore transmembrane transport"/>
    <property type="evidence" value="ECO:0007669"/>
    <property type="project" value="TreeGrafter"/>
</dbReference>
<feature type="region of interest" description="Disordered" evidence="7">
    <location>
        <begin position="279"/>
        <end position="301"/>
    </location>
</feature>
<keyword evidence="3" id="KW-1134">Transmembrane beta strand</keyword>
<dbReference type="PANTHER" id="PTHR30069:SF46">
    <property type="entry name" value="OAR PROTEIN"/>
    <property type="match status" value="1"/>
</dbReference>
<evidence type="ECO:0000313" key="9">
    <source>
        <dbReference type="EMBL" id="SPF47621.1"/>
    </source>
</evidence>
<dbReference type="EMBL" id="OMOD01000173">
    <property type="protein sequence ID" value="SPF47621.1"/>
    <property type="molecule type" value="Genomic_DNA"/>
</dbReference>
<name>A0A2U3L6S0_9BACT</name>
<feature type="domain" description="TonB-dependent transporter Oar-like beta-barrel" evidence="8">
    <location>
        <begin position="256"/>
        <end position="814"/>
    </location>
</feature>
<dbReference type="SUPFAM" id="SSF49464">
    <property type="entry name" value="Carboxypeptidase regulatory domain-like"/>
    <property type="match status" value="1"/>
</dbReference>
<keyword evidence="4" id="KW-0812">Transmembrane</keyword>
<protein>
    <submittedName>
        <fullName evidence="9">Cna B-type protein</fullName>
    </submittedName>
</protein>
<dbReference type="InterPro" id="IPR039426">
    <property type="entry name" value="TonB-dep_rcpt-like"/>
</dbReference>
<sequence>MPVASRGKACVRSFTLLFSIVLLIGTLAPGQAAYRAQIRGAVTDQTGAVVVNAAITITNDATNIVQTTHTDDHGQYFVVGLLPAVYTIKAESKGFRVSEKKNVVLQVDQQTTVDFVLHPQAAGETVEVTQTAPLLDTENATLGTEITSQYVKELPLAGRDFFGLTFLAAGVTEVAGSGASDNYPSGTNFTSNGQRNATAEVRIDGALISAPEQGEGGNSNVYYEPLIESVQEFKVQNNSFSAEFGNNGGTVVNMALKSGTNAFHGSGWYFLQRPQMDARDFFNPEPNPKPNSRRDQGGFSLGGPIRKNKTFFFADYEKVRSDYAISGIASVPTMAQRTGNFGPTATDPTPNPIYDPTKVSCTPPPNVVCTRPQVPGNVIPADEINPIGLAVLNLYPQPNVPGAGEFGNYQFAGAGHGPDYQFDVKLDHQISEHHSINGRYSRGWSNFYQPTFLGDGFINDGYRSDTVTAQNGGLEYSWTVNPRIVWTNRVAVDRVRELAIPGLPTISSFNASLPSGAQGLSPIFQQANGLDRMPTFMMQGAFPWTNLYDQCCLNTTFAHTLYSYSSQLVISKGRHLMKIGGEQRLFYNNFWQPPNPTGILTFTDDVTSPTPFSNLDASGNPTGNPLASLAFGYADNVNASTDLIVYPSVANKSKETGFYFQDDWKVNSKLTVNMGVRYEWSTPYNERYNRIEFSDFTGDTGVNLNLSSVQAALTQPYGVGGSISFPSSEELYGTTLFPTSSMRSVPTYRKDIGPRLGFAYQLDSKTVMRGGAGIYFGMSPATNFQYPGTAFRKQATIFFTNDGFATQSATLSFPLRLYGSTGHPVWPIGELGLRQQQRSGHNHGARRRHLPVEPGNPAVVAQRSRAEHRLRRQPEYASSLVGDGQPGLCFVVLAGTDFKHGAVQLRKHSG</sequence>
<keyword evidence="2" id="KW-0813">Transport</keyword>
<dbReference type="InterPro" id="IPR008969">
    <property type="entry name" value="CarboxyPept-like_regulatory"/>
</dbReference>
<dbReference type="Proteomes" id="UP000238701">
    <property type="component" value="Unassembled WGS sequence"/>
</dbReference>
<evidence type="ECO:0000256" key="6">
    <source>
        <dbReference type="ARBA" id="ARBA00023237"/>
    </source>
</evidence>
<gene>
    <name evidence="9" type="ORF">SBA1_760011</name>
</gene>
<keyword evidence="6" id="KW-0998">Cell outer membrane</keyword>
<keyword evidence="5" id="KW-0472">Membrane</keyword>
<dbReference type="SUPFAM" id="SSF56935">
    <property type="entry name" value="Porins"/>
    <property type="match status" value="1"/>
</dbReference>
<proteinExistence type="predicted"/>
<evidence type="ECO:0000313" key="10">
    <source>
        <dbReference type="Proteomes" id="UP000238701"/>
    </source>
</evidence>
<feature type="region of interest" description="Disordered" evidence="7">
    <location>
        <begin position="835"/>
        <end position="870"/>
    </location>
</feature>
<dbReference type="GO" id="GO:0009279">
    <property type="term" value="C:cell outer membrane"/>
    <property type="evidence" value="ECO:0007669"/>
    <property type="project" value="UniProtKB-SubCell"/>
</dbReference>
<organism evidence="9 10">
    <name type="scientific">Candidatus Sulfotelmatobacter kueseliae</name>
    <dbReference type="NCBI Taxonomy" id="2042962"/>
    <lineage>
        <taxon>Bacteria</taxon>
        <taxon>Pseudomonadati</taxon>
        <taxon>Acidobacteriota</taxon>
        <taxon>Terriglobia</taxon>
        <taxon>Terriglobales</taxon>
        <taxon>Candidatus Korobacteraceae</taxon>
        <taxon>Candidatus Sulfotelmatobacter</taxon>
    </lineage>
</organism>
<evidence type="ECO:0000256" key="3">
    <source>
        <dbReference type="ARBA" id="ARBA00022452"/>
    </source>
</evidence>
<dbReference type="GO" id="GO:0015344">
    <property type="term" value="F:siderophore uptake transmembrane transporter activity"/>
    <property type="evidence" value="ECO:0007669"/>
    <property type="project" value="TreeGrafter"/>
</dbReference>
<evidence type="ECO:0000256" key="2">
    <source>
        <dbReference type="ARBA" id="ARBA00022448"/>
    </source>
</evidence>
<evidence type="ECO:0000256" key="5">
    <source>
        <dbReference type="ARBA" id="ARBA00023136"/>
    </source>
</evidence>
<dbReference type="InterPro" id="IPR036942">
    <property type="entry name" value="Beta-barrel_TonB_sf"/>
</dbReference>
<evidence type="ECO:0000259" key="8">
    <source>
        <dbReference type="Pfam" id="PF25183"/>
    </source>
</evidence>
<evidence type="ECO:0000256" key="7">
    <source>
        <dbReference type="SAM" id="MobiDB-lite"/>
    </source>
</evidence>
<dbReference type="InterPro" id="IPR057601">
    <property type="entry name" value="Oar-like_b-barrel"/>
</dbReference>
<dbReference type="Pfam" id="PF25183">
    <property type="entry name" value="OMP_b-brl_4"/>
    <property type="match status" value="1"/>
</dbReference>
<comment type="subcellular location">
    <subcellularLocation>
        <location evidence="1">Cell outer membrane</location>
        <topology evidence="1">Multi-pass membrane protein</topology>
    </subcellularLocation>
</comment>